<sequence length="527" mass="57852">MKHTNEDMVVARMEEFVANGTPWHRRLWQAGTFLALREIVEYADGVINLKLRTEGLEYTAESTLRLVQRDRGFDSVPALEAICDLLRTPVKLTKDPARLASLEERIRRAEFGYLDRWADDIAHSGVRDDEVELIARLCMAHLLDQSFSSDHLHGWLRAKVKEYQAATPADRLAAILRAGSGMAGRAPVEYTVIVPFRSIPGGVVRHARASDRFYNFQQMLSCLDERGIEHPPIREGGGALSFVVTAREPRSAVIATELDLRRLRARCVVGDRGERPKDEGIALVLNATRPQWTSLPAHTGAVFLPTLRDHSGLLPGQAASLNAIDDALELLAAVETTSSWASVSALWAALEGLLSRPAESGALAADRAAELVACSFPRAELNTLLDRVQELEGIPEPMDPHQYVLARVSSGHFEVDSAADAAAIQRVKQMQRDPHGVLNRMKGYFADSFRRLYNQRNLVLHSGRFDSVSLPLTMRTLPPLTGAAVDRIIHGLAGGTVTSATSLAARASNELQLVGRPGGRDITVLLD</sequence>
<protein>
    <submittedName>
        <fullName evidence="1">Uncharacterized protein</fullName>
    </submittedName>
</protein>
<accession>A0A4R5YAK1</accession>
<proteinExistence type="predicted"/>
<organism evidence="1 2">
    <name type="scientific">Kocuria rosea</name>
    <name type="common">Deinococcus erythromyxa</name>
    <name type="synonym">Micrococcus rubens</name>
    <dbReference type="NCBI Taxonomy" id="1275"/>
    <lineage>
        <taxon>Bacteria</taxon>
        <taxon>Bacillati</taxon>
        <taxon>Actinomycetota</taxon>
        <taxon>Actinomycetes</taxon>
        <taxon>Micrococcales</taxon>
        <taxon>Micrococcaceae</taxon>
        <taxon>Kocuria</taxon>
    </lineage>
</organism>
<dbReference type="AlphaFoldDB" id="A0A4R5YAK1"/>
<comment type="caution">
    <text evidence="1">The sequence shown here is derived from an EMBL/GenBank/DDBJ whole genome shotgun (WGS) entry which is preliminary data.</text>
</comment>
<evidence type="ECO:0000313" key="1">
    <source>
        <dbReference type="EMBL" id="TDL41889.1"/>
    </source>
</evidence>
<dbReference type="GeneID" id="64348153"/>
<dbReference type="Proteomes" id="UP000295163">
    <property type="component" value="Unassembled WGS sequence"/>
</dbReference>
<evidence type="ECO:0000313" key="2">
    <source>
        <dbReference type="Proteomes" id="UP000295163"/>
    </source>
</evidence>
<gene>
    <name evidence="1" type="ORF">E2R59_12060</name>
</gene>
<reference evidence="1 2" key="1">
    <citation type="submission" date="2019-03" db="EMBL/GenBank/DDBJ databases">
        <title>Genome Sequencing and Assembly of Various Microbes Isolated from Partially Reclaimed Soil and Acid Mine Drainage (AMD) Site.</title>
        <authorList>
            <person name="Steinbock B."/>
            <person name="Bechtold R."/>
            <person name="Sevigny J.L."/>
            <person name="Thomas D."/>
            <person name="Cuthill L.R."/>
            <person name="Aveiro Johannsen E.J."/>
            <person name="Thomas K."/>
            <person name="Ghosh A."/>
        </authorList>
    </citation>
    <scope>NUCLEOTIDE SEQUENCE [LARGE SCALE GENOMIC DNA]</scope>
    <source>
        <strain evidence="1 2">S-A3</strain>
    </source>
</reference>
<dbReference type="RefSeq" id="WP_133410779.1">
    <property type="nucleotide sequence ID" value="NZ_SMZT01000005.1"/>
</dbReference>
<dbReference type="EMBL" id="SMZT01000005">
    <property type="protein sequence ID" value="TDL41889.1"/>
    <property type="molecule type" value="Genomic_DNA"/>
</dbReference>
<name>A0A4R5YAK1_KOCRO</name>